<protein>
    <recommendedName>
        <fullName evidence="1">tRNA(Phe) 7-[(3-amino-3-carboxypropyl)-4-demethylwyosine(37)-N(4)]-methyltransferase</fullName>
        <ecNumber evidence="1">2.1.1.282</ecNumber>
    </recommendedName>
</protein>
<dbReference type="VEuPathDB" id="PlasmoDB:PmUG01_06010100"/>
<evidence type="ECO:0000313" key="10">
    <source>
        <dbReference type="Proteomes" id="UP000219799"/>
    </source>
</evidence>
<keyword evidence="4" id="KW-0949">S-adenosyl-L-methionine</keyword>
<evidence type="ECO:0000256" key="4">
    <source>
        <dbReference type="ARBA" id="ARBA00022691"/>
    </source>
</evidence>
<evidence type="ECO:0000256" key="2">
    <source>
        <dbReference type="ARBA" id="ARBA00022603"/>
    </source>
</evidence>
<evidence type="ECO:0000256" key="3">
    <source>
        <dbReference type="ARBA" id="ARBA00022679"/>
    </source>
</evidence>
<dbReference type="GO" id="GO:0032259">
    <property type="term" value="P:methylation"/>
    <property type="evidence" value="ECO:0007669"/>
    <property type="project" value="UniProtKB-KW"/>
</dbReference>
<dbReference type="GO" id="GO:0008033">
    <property type="term" value="P:tRNA processing"/>
    <property type="evidence" value="ECO:0007669"/>
    <property type="project" value="UniProtKB-KW"/>
</dbReference>
<feature type="domain" description="tRNA wybutosine-synthesizing protein" evidence="8">
    <location>
        <begin position="39"/>
        <end position="99"/>
    </location>
</feature>
<evidence type="ECO:0000256" key="6">
    <source>
        <dbReference type="ARBA" id="ARBA00049202"/>
    </source>
</evidence>
<feature type="non-terminal residue" evidence="9">
    <location>
        <position position="203"/>
    </location>
</feature>
<evidence type="ECO:0000256" key="7">
    <source>
        <dbReference type="SAM" id="Coils"/>
    </source>
</evidence>
<dbReference type="SUPFAM" id="SSF111278">
    <property type="entry name" value="SSo0622-like"/>
    <property type="match status" value="1"/>
</dbReference>
<keyword evidence="3 9" id="KW-0808">Transferase</keyword>
<sequence length="203" mass="24058">KKIGGEEDDTANFESYKRKKYKNLRKIEKKIKRIIEKKEVHNNKDDKSIKKSIDLLIYPCIYEINKNENYFTSSCCSGRTVIFGEVGKNDEHSENSLIDFESGKKLDKCGIDKNSFKKEKICTNEIFLSYLKQNFIINRKEQTKKHSSDNEKCRYKWKGKNVNDHHSLCDCKGTKMHKKKVHIYYSCHMHQNLEHDANKIRKI</sequence>
<gene>
    <name evidence="9" type="primary">PmlGA01_060005300</name>
    <name evidence="9" type="ORF">PMLGA01_060005300</name>
</gene>
<dbReference type="Gene3D" id="3.30.1960.10">
    <property type="entry name" value="tRNA wybutosine-synthesizing-like"/>
    <property type="match status" value="1"/>
</dbReference>
<evidence type="ECO:0000256" key="1">
    <source>
        <dbReference type="ARBA" id="ARBA00012750"/>
    </source>
</evidence>
<dbReference type="AlphaFoldDB" id="A0A1C3KAV8"/>
<reference evidence="9 10" key="1">
    <citation type="submission" date="2016-06" db="EMBL/GenBank/DDBJ databases">
        <authorList>
            <consortium name="Pathogen Informatics"/>
        </authorList>
    </citation>
    <scope>NUCLEOTIDE SEQUENCE [LARGE SCALE GENOMIC DNA]</scope>
    <source>
        <strain evidence="9">PmlGA01</strain>
    </source>
</reference>
<evidence type="ECO:0000313" key="9">
    <source>
        <dbReference type="EMBL" id="SBT70680.1"/>
    </source>
</evidence>
<keyword evidence="7" id="KW-0175">Coiled coil</keyword>
<organism evidence="9 10">
    <name type="scientific">Plasmodium malariae</name>
    <dbReference type="NCBI Taxonomy" id="5858"/>
    <lineage>
        <taxon>Eukaryota</taxon>
        <taxon>Sar</taxon>
        <taxon>Alveolata</taxon>
        <taxon>Apicomplexa</taxon>
        <taxon>Aconoidasida</taxon>
        <taxon>Haemosporida</taxon>
        <taxon>Plasmodiidae</taxon>
        <taxon>Plasmodium</taxon>
        <taxon>Plasmodium (Plasmodium)</taxon>
    </lineage>
</organism>
<dbReference type="InterPro" id="IPR036602">
    <property type="entry name" value="tRNA_yW-synthesising-like_sf"/>
</dbReference>
<dbReference type="EMBL" id="LT594494">
    <property type="protein sequence ID" value="SBT70680.1"/>
    <property type="molecule type" value="Genomic_DNA"/>
</dbReference>
<feature type="coiled-coil region" evidence="7">
    <location>
        <begin position="17"/>
        <end position="44"/>
    </location>
</feature>
<proteinExistence type="predicted"/>
<dbReference type="InterPro" id="IPR003827">
    <property type="entry name" value="tRNA_yW-synthesising"/>
</dbReference>
<keyword evidence="5" id="KW-0819">tRNA processing</keyword>
<name>A0A1C3KAV8_PLAMA</name>
<dbReference type="Proteomes" id="UP000219799">
    <property type="component" value="Chromosome 6"/>
</dbReference>
<evidence type="ECO:0000259" key="8">
    <source>
        <dbReference type="Pfam" id="PF02676"/>
    </source>
</evidence>
<dbReference type="EC" id="2.1.1.282" evidence="1"/>
<keyword evidence="2 9" id="KW-0489">Methyltransferase</keyword>
<feature type="non-terminal residue" evidence="9">
    <location>
        <position position="1"/>
    </location>
</feature>
<evidence type="ECO:0000256" key="5">
    <source>
        <dbReference type="ARBA" id="ARBA00022694"/>
    </source>
</evidence>
<dbReference type="GO" id="GO:0008168">
    <property type="term" value="F:methyltransferase activity"/>
    <property type="evidence" value="ECO:0007669"/>
    <property type="project" value="UniProtKB-KW"/>
</dbReference>
<accession>A0A1C3KAV8</accession>
<dbReference type="Pfam" id="PF02676">
    <property type="entry name" value="TYW3"/>
    <property type="match status" value="1"/>
</dbReference>
<comment type="catalytic activity">
    <reaction evidence="6">
        <text>4-demethyl-7-[(3S)-3-amino-3-carboxypropyl]wyosine(37) in tRNA(Phe) + S-adenosyl-L-methionine = 7-[(3S)-3-amino-3-carboxypropyl]wyosine(37) in tRNA(Phe) + S-adenosyl-L-homocysteine + H(+)</text>
        <dbReference type="Rhea" id="RHEA:36635"/>
        <dbReference type="Rhea" id="RHEA-COMP:10378"/>
        <dbReference type="Rhea" id="RHEA-COMP:10379"/>
        <dbReference type="ChEBI" id="CHEBI:15378"/>
        <dbReference type="ChEBI" id="CHEBI:57856"/>
        <dbReference type="ChEBI" id="CHEBI:59789"/>
        <dbReference type="ChEBI" id="CHEBI:73543"/>
        <dbReference type="ChEBI" id="CHEBI:73550"/>
        <dbReference type="EC" id="2.1.1.282"/>
    </reaction>
</comment>